<name>A0ACB6RDS4_9PLEO</name>
<accession>A0ACB6RDS4</accession>
<protein>
    <submittedName>
        <fullName evidence="1">Uncharacterized protein</fullName>
    </submittedName>
</protein>
<proteinExistence type="predicted"/>
<reference evidence="1" key="1">
    <citation type="journal article" date="2020" name="Stud. Mycol.">
        <title>101 Dothideomycetes genomes: a test case for predicting lifestyles and emergence of pathogens.</title>
        <authorList>
            <person name="Haridas S."/>
            <person name="Albert R."/>
            <person name="Binder M."/>
            <person name="Bloem J."/>
            <person name="Labutti K."/>
            <person name="Salamov A."/>
            <person name="Andreopoulos B."/>
            <person name="Baker S."/>
            <person name="Barry K."/>
            <person name="Bills G."/>
            <person name="Bluhm B."/>
            <person name="Cannon C."/>
            <person name="Castanera R."/>
            <person name="Culley D."/>
            <person name="Daum C."/>
            <person name="Ezra D."/>
            <person name="Gonzalez J."/>
            <person name="Henrissat B."/>
            <person name="Kuo A."/>
            <person name="Liang C."/>
            <person name="Lipzen A."/>
            <person name="Lutzoni F."/>
            <person name="Magnuson J."/>
            <person name="Mondo S."/>
            <person name="Nolan M."/>
            <person name="Ohm R."/>
            <person name="Pangilinan J."/>
            <person name="Park H.-J."/>
            <person name="Ramirez L."/>
            <person name="Alfaro M."/>
            <person name="Sun H."/>
            <person name="Tritt A."/>
            <person name="Yoshinaga Y."/>
            <person name="Zwiers L.-H."/>
            <person name="Turgeon B."/>
            <person name="Goodwin S."/>
            <person name="Spatafora J."/>
            <person name="Crous P."/>
            <person name="Grigoriev I."/>
        </authorList>
    </citation>
    <scope>NUCLEOTIDE SEQUENCE</scope>
    <source>
        <strain evidence="1">ATCC 200398</strain>
    </source>
</reference>
<evidence type="ECO:0000313" key="1">
    <source>
        <dbReference type="EMBL" id="KAF2477498.1"/>
    </source>
</evidence>
<dbReference type="EMBL" id="MU003492">
    <property type="protein sequence ID" value="KAF2477498.1"/>
    <property type="molecule type" value="Genomic_DNA"/>
</dbReference>
<dbReference type="Proteomes" id="UP000799755">
    <property type="component" value="Unassembled WGS sequence"/>
</dbReference>
<gene>
    <name evidence="1" type="ORF">BDR25DRAFT_347851</name>
</gene>
<sequence>MLSSSIFLLFARLVSGRERQTIRRAYRGASSQLGDESQTRPNAMRCNSSKGNECESMTHIHPDAGSRVTQTTQRLKIGSTELSHGRILLTLGARDPVREVDICKPQVPVWWERNGVRGSLGVRTAKLKTQKELNGLSLGTQFRYIHFTNGLHLFNMETDSSTFESNIEALEIWAIGVMRTSIFAILGLCQIDHACRFASGQLGGESQTSRMESHSRSLLTSDMSSSQFFVITSSITYGTVLPARIKQSRAFAIAPDTPSACRHPSSIHESGDSCGLVVHIYQAMGLIWLATISYPIDMLALSLRLLLVSLLTFIPERVLPRLRVVCDRLRSLSWTRLSLRLIEEFSWNPYHHCHFRSFPGAASYVLDLGTFGQTFVVLNASYVAFLASIFSHSEGLAHPHLTFPNIDVTIISKIIGGVIIHSTSHNLFPLQTHLSSKVSSQYFRVRYLASGNTNNILDGVKGASKASGNTHKFGRSWVTLTWDTTFCSMNDFVKFLEMKSFLPLMYSYLSHLPHLQGLQVEVLVFSLLLKTLPLIHISLILDVTLRFYLQSDNLRRSQQYSPDQLTEDNVRRFEQNSPYQRPSYYVSCLRHSSPTYPTSLSSRHRLFAPASTLERLSHLNTKIHSSRLWGLRRTSSLPQHPYHSNDTLSSLSVQAPESDKSIPQAQASPGSHINYFLRHLHRPGSPSSFSAQAGASESDTSLVRAPTPQCPETNYILKFHLQSGPDSDLDVVRILSCPASATFYDLHKALQIAFGWRDYNLYNFTIGDPIYTGDDAQAPISRNCRLLTTDCSTCKDSQPPPKCSFRIYASGLQDSWFQMGSSFRGNNPKLDTSADMTPGVLQVSQVPYSSMLHFPPLKHTNHILTNSNEHGVYTLAPYRQMVEAPHDSPRDRELNRGNTFCRGHKLPGLATASLSFAETSKEGFLKKGWENVWSMEGINVRLKGSVSPSAIECIAAPGSLTKSITLFRFCTVNFLDCLLASSLHFLCMYYHPIFLANFSSIYTIFVLASNLNCQAQFHPNDSLDTYELHAYMTSFVLGYSLTVNLIVVVIKPEKGTSISIAALRLKSLHQAHPESPAPTTLTPVSQSQSQDRTPTNFQPFQGTSRSNHRHATRRCQMKKLAAEGKLGNLMPEGMFSWGHGTEERGRKCCVEDGATYKIGLNQFYRCHFAFLNLISRESAPSNPHCIQLILVPPTTNKKALPNPPSRSNLLSK</sequence>
<keyword evidence="2" id="KW-1185">Reference proteome</keyword>
<organism evidence="1 2">
    <name type="scientific">Lindgomyces ingoldianus</name>
    <dbReference type="NCBI Taxonomy" id="673940"/>
    <lineage>
        <taxon>Eukaryota</taxon>
        <taxon>Fungi</taxon>
        <taxon>Dikarya</taxon>
        <taxon>Ascomycota</taxon>
        <taxon>Pezizomycotina</taxon>
        <taxon>Dothideomycetes</taxon>
        <taxon>Pleosporomycetidae</taxon>
        <taxon>Pleosporales</taxon>
        <taxon>Lindgomycetaceae</taxon>
        <taxon>Lindgomyces</taxon>
    </lineage>
</organism>
<evidence type="ECO:0000313" key="2">
    <source>
        <dbReference type="Proteomes" id="UP000799755"/>
    </source>
</evidence>
<comment type="caution">
    <text evidence="1">The sequence shown here is derived from an EMBL/GenBank/DDBJ whole genome shotgun (WGS) entry which is preliminary data.</text>
</comment>